<dbReference type="EMBL" id="CP043043">
    <property type="protein sequence ID" value="QEH96801.1"/>
    <property type="molecule type" value="Genomic_DNA"/>
</dbReference>
<protein>
    <recommendedName>
        <fullName evidence="4">DUF4214 domain-containing protein</fullName>
    </recommendedName>
</protein>
<feature type="region of interest" description="Disordered" evidence="1">
    <location>
        <begin position="143"/>
        <end position="178"/>
    </location>
</feature>
<accession>A0AAP9ES90</accession>
<evidence type="ECO:0000256" key="1">
    <source>
        <dbReference type="SAM" id="MobiDB-lite"/>
    </source>
</evidence>
<feature type="compositionally biased region" description="Polar residues" evidence="1">
    <location>
        <begin position="42"/>
        <end position="65"/>
    </location>
</feature>
<dbReference type="AlphaFoldDB" id="A0AAP9ES90"/>
<dbReference type="Proteomes" id="UP000323560">
    <property type="component" value="Chromosome"/>
</dbReference>
<gene>
    <name evidence="2" type="ORF">FXF46_11180</name>
</gene>
<feature type="compositionally biased region" description="Gly residues" evidence="1">
    <location>
        <begin position="151"/>
        <end position="166"/>
    </location>
</feature>
<feature type="region of interest" description="Disordered" evidence="1">
    <location>
        <begin position="25"/>
        <end position="70"/>
    </location>
</feature>
<evidence type="ECO:0000313" key="3">
    <source>
        <dbReference type="Proteomes" id="UP000323560"/>
    </source>
</evidence>
<reference evidence="2 3" key="1">
    <citation type="submission" date="2019-08" db="EMBL/GenBank/DDBJ databases">
        <title>Gluconobacter frateurii HD924 genome.</title>
        <authorList>
            <person name="Liu Y."/>
            <person name="Zhang P."/>
        </authorList>
    </citation>
    <scope>NUCLEOTIDE SEQUENCE [LARGE SCALE GENOMIC DNA]</scope>
    <source>
        <strain evidence="2 3">HD924</strain>
    </source>
</reference>
<organism evidence="2 3">
    <name type="scientific">Gluconobacter thailandicus</name>
    <dbReference type="NCBI Taxonomy" id="257438"/>
    <lineage>
        <taxon>Bacteria</taxon>
        <taxon>Pseudomonadati</taxon>
        <taxon>Pseudomonadota</taxon>
        <taxon>Alphaproteobacteria</taxon>
        <taxon>Acetobacterales</taxon>
        <taxon>Acetobacteraceae</taxon>
        <taxon>Gluconobacter</taxon>
    </lineage>
</organism>
<name>A0AAP9ES90_GLUTH</name>
<proteinExistence type="predicted"/>
<sequence length="655" mass="71004">MTDNSFFPSLTPDAQKETNLLLGGGTIGSSDQHHSVTGMPPANQTHELFSGTNSGSTQGKSTNDFGSGYDYHRNSPAVQAAIQKLKTLSFTGSQTTDAQTDTASVSSLTADGKSVLLNSSVKGPVKTTDVFVSRAALPTTSLYSASYDEPGNGGSSSSGGDSGGGSASNPSLVPAGPTGAALANSMNKIFYDSRDQIARDYHGGSLTQVEMNSCYREMEHLITHKHWAGFRALHHVEVEISRWASTTQNYQNMIQDVTGTAATDTDKAWIKWAEDTIANSVGKTSPYTGNTREYTYQDARYNLVHSDRVTGIINQAYQWELGRAPDTSELASQQNALTNGQTITDIRRSIAFSGECTQDLRNEIVAVTGTLSEADNGWIQWVQNTMVQNPGWSLDSARSNLAHSDRVTNLIKDFYRNELAREADSAGIASYENGLANNEYNYLGVMNALAYSGECRTYITDIYNNSGISCDNDDISSTQADIVEAAGLSQGIFSPNQNTPVAPARTGWQGTDAMPPNVTNFVLPDGRTILKPNNVSAQQVFEQGQRDAAAFHAKYGSSYVDYLSPAAIHSFESIYRQELGQNGTFDAQRNIDQSGYLYRKLTPWSNYIIGVYSAGWNLPEPFMVAIGRAYADYKGGNGGRPENVTLWVEGRKYGK</sequence>
<dbReference type="KEGG" id="gti:FXF46_11180"/>
<evidence type="ECO:0000313" key="2">
    <source>
        <dbReference type="EMBL" id="QEH96801.1"/>
    </source>
</evidence>
<evidence type="ECO:0008006" key="4">
    <source>
        <dbReference type="Google" id="ProtNLM"/>
    </source>
</evidence>
<dbReference type="RefSeq" id="WP_148620570.1">
    <property type="nucleotide sequence ID" value="NZ_CP043043.1"/>
</dbReference>